<name>A0ABU7SHD1_9ACTN</name>
<accession>A0ABU7SHD1</accession>
<evidence type="ECO:0000313" key="2">
    <source>
        <dbReference type="Proteomes" id="UP001339911"/>
    </source>
</evidence>
<evidence type="ECO:0000313" key="1">
    <source>
        <dbReference type="EMBL" id="MEE6309149.1"/>
    </source>
</evidence>
<organism evidence="1 2">
    <name type="scientific">Plantactinospora veratri</name>
    <dbReference type="NCBI Taxonomy" id="1436122"/>
    <lineage>
        <taxon>Bacteria</taxon>
        <taxon>Bacillati</taxon>
        <taxon>Actinomycetota</taxon>
        <taxon>Actinomycetes</taxon>
        <taxon>Micromonosporales</taxon>
        <taxon>Micromonosporaceae</taxon>
        <taxon>Plantactinospora</taxon>
    </lineage>
</organism>
<keyword evidence="2" id="KW-1185">Reference proteome</keyword>
<dbReference type="RefSeq" id="WP_331209429.1">
    <property type="nucleotide sequence ID" value="NZ_JAZGQL010000014.1"/>
</dbReference>
<reference evidence="1 2" key="1">
    <citation type="submission" date="2024-01" db="EMBL/GenBank/DDBJ databases">
        <title>Genome insights into Plantactinospora veratri sp. nov.</title>
        <authorList>
            <person name="Wang L."/>
        </authorList>
    </citation>
    <scope>NUCLEOTIDE SEQUENCE [LARGE SCALE GENOMIC DNA]</scope>
    <source>
        <strain evidence="1 2">NEAU-FHS4</strain>
    </source>
</reference>
<gene>
    <name evidence="1" type="ORF">V1634_20120</name>
</gene>
<proteinExistence type="predicted"/>
<sequence>MDDEHDVKDPVTVVRVSERTGVTMLHDDAAWVRTTLLDRIEAGEVAYQVRPISEKAAARIQQRREKKVAYRYSIVVTDDDPTDEPVGVLREWDASDGSGVYGQMYTRYGEWEHSNIRQDIERASNIRDRLVPSDAATVQQFIDSVRRRFGWR</sequence>
<protein>
    <submittedName>
        <fullName evidence="1">Uncharacterized protein</fullName>
    </submittedName>
</protein>
<comment type="caution">
    <text evidence="1">The sequence shown here is derived from an EMBL/GenBank/DDBJ whole genome shotgun (WGS) entry which is preliminary data.</text>
</comment>
<dbReference type="EMBL" id="JAZGQL010000014">
    <property type="protein sequence ID" value="MEE6309149.1"/>
    <property type="molecule type" value="Genomic_DNA"/>
</dbReference>
<dbReference type="Proteomes" id="UP001339911">
    <property type="component" value="Unassembled WGS sequence"/>
</dbReference>